<organism evidence="1 2">
    <name type="scientific">Callosobruchus maculatus</name>
    <name type="common">Southern cowpea weevil</name>
    <name type="synonym">Pulse bruchid</name>
    <dbReference type="NCBI Taxonomy" id="64391"/>
    <lineage>
        <taxon>Eukaryota</taxon>
        <taxon>Metazoa</taxon>
        <taxon>Ecdysozoa</taxon>
        <taxon>Arthropoda</taxon>
        <taxon>Hexapoda</taxon>
        <taxon>Insecta</taxon>
        <taxon>Pterygota</taxon>
        <taxon>Neoptera</taxon>
        <taxon>Endopterygota</taxon>
        <taxon>Coleoptera</taxon>
        <taxon>Polyphaga</taxon>
        <taxon>Cucujiformia</taxon>
        <taxon>Chrysomeloidea</taxon>
        <taxon>Chrysomelidae</taxon>
        <taxon>Bruchinae</taxon>
        <taxon>Bruchini</taxon>
        <taxon>Callosobruchus</taxon>
    </lineage>
</organism>
<proteinExistence type="predicted"/>
<dbReference type="EMBL" id="CAACVG010000475">
    <property type="protein sequence ID" value="VEN34174.1"/>
    <property type="molecule type" value="Genomic_DNA"/>
</dbReference>
<gene>
    <name evidence="1" type="ORF">CALMAC_LOCUS460</name>
</gene>
<feature type="non-terminal residue" evidence="1">
    <location>
        <position position="61"/>
    </location>
</feature>
<sequence>MQILLKAAAIIRSAMTSFEPKDGFPSLDGITINTREFQSEVPHILLVFVSWLIDAKLFAKI</sequence>
<name>A0A653BFW1_CALMS</name>
<dbReference type="AlphaFoldDB" id="A0A653BFW1"/>
<protein>
    <submittedName>
        <fullName evidence="1">Uncharacterized protein</fullName>
    </submittedName>
</protein>
<keyword evidence="2" id="KW-1185">Reference proteome</keyword>
<reference evidence="1 2" key="1">
    <citation type="submission" date="2019-01" db="EMBL/GenBank/DDBJ databases">
        <authorList>
            <person name="Sayadi A."/>
        </authorList>
    </citation>
    <scope>NUCLEOTIDE SEQUENCE [LARGE SCALE GENOMIC DNA]</scope>
</reference>
<evidence type="ECO:0000313" key="2">
    <source>
        <dbReference type="Proteomes" id="UP000410492"/>
    </source>
</evidence>
<accession>A0A653BFW1</accession>
<dbReference type="Proteomes" id="UP000410492">
    <property type="component" value="Unassembled WGS sequence"/>
</dbReference>
<evidence type="ECO:0000313" key="1">
    <source>
        <dbReference type="EMBL" id="VEN34174.1"/>
    </source>
</evidence>